<protein>
    <submittedName>
        <fullName evidence="1">Uncharacterized protein</fullName>
    </submittedName>
</protein>
<comment type="caution">
    <text evidence="1">The sequence shown here is derived from an EMBL/GenBank/DDBJ whole genome shotgun (WGS) entry which is preliminary data.</text>
</comment>
<organism evidence="1 2">
    <name type="scientific">Bradyrhizobium ivorense</name>
    <dbReference type="NCBI Taxonomy" id="2511166"/>
    <lineage>
        <taxon>Bacteria</taxon>
        <taxon>Pseudomonadati</taxon>
        <taxon>Pseudomonadota</taxon>
        <taxon>Alphaproteobacteria</taxon>
        <taxon>Hyphomicrobiales</taxon>
        <taxon>Nitrobacteraceae</taxon>
        <taxon>Bradyrhizobium</taxon>
    </lineage>
</organism>
<dbReference type="AlphaFoldDB" id="A0A508T219"/>
<sequence length="55" mass="6069">MQSSGETRRENAKPYPSTAVIARLDRAIQYAAASRLHHHCLWNTGSPAFAGDDIE</sequence>
<evidence type="ECO:0000313" key="2">
    <source>
        <dbReference type="Proteomes" id="UP000328092"/>
    </source>
</evidence>
<dbReference type="EMBL" id="CAADFC020000009">
    <property type="protein sequence ID" value="VIO69352.1"/>
    <property type="molecule type" value="Genomic_DNA"/>
</dbReference>
<name>A0A508T219_9BRAD</name>
<keyword evidence="2" id="KW-1185">Reference proteome</keyword>
<evidence type="ECO:0000313" key="1">
    <source>
        <dbReference type="EMBL" id="VIO69352.1"/>
    </source>
</evidence>
<proteinExistence type="predicted"/>
<dbReference type="Proteomes" id="UP000328092">
    <property type="component" value="Unassembled WGS sequence"/>
</dbReference>
<accession>A0A508T219</accession>
<gene>
    <name evidence="1" type="ORF">CI1B_26340</name>
</gene>
<reference evidence="1" key="1">
    <citation type="submission" date="2019-02" db="EMBL/GenBank/DDBJ databases">
        <authorList>
            <person name="Pothier F.J."/>
        </authorList>
    </citation>
    <scope>NUCLEOTIDE SEQUENCE</scope>
    <source>
        <strain evidence="1">CI-1B</strain>
    </source>
</reference>